<dbReference type="AlphaFoldDB" id="A0A1N7FAV4"/>
<dbReference type="Proteomes" id="UP000187495">
    <property type="component" value="Unassembled WGS sequence"/>
</dbReference>
<dbReference type="Gene3D" id="3.90.1150.10">
    <property type="entry name" value="Aspartate Aminotransferase, domain 1"/>
    <property type="match status" value="1"/>
</dbReference>
<dbReference type="PANTHER" id="PTHR13693:SF100">
    <property type="entry name" value="8-AMINO-7-OXONONANOATE SYNTHASE"/>
    <property type="match status" value="1"/>
</dbReference>
<dbReference type="GO" id="GO:0009102">
    <property type="term" value="P:biotin biosynthetic process"/>
    <property type="evidence" value="ECO:0007669"/>
    <property type="project" value="TreeGrafter"/>
</dbReference>
<dbReference type="EMBL" id="FTNU01000011">
    <property type="protein sequence ID" value="SIR97467.1"/>
    <property type="molecule type" value="Genomic_DNA"/>
</dbReference>
<reference evidence="6" key="1">
    <citation type="submission" date="2017-01" db="EMBL/GenBank/DDBJ databases">
        <authorList>
            <person name="Varghese N."/>
            <person name="Submissions S."/>
        </authorList>
    </citation>
    <scope>NUCLEOTIDE SEQUENCE [LARGE SCALE GENOMIC DNA]</scope>
    <source>
        <strain evidence="6">DSM 21768</strain>
    </source>
</reference>
<keyword evidence="6" id="KW-1185">Reference proteome</keyword>
<name>A0A1N7FAV4_9GAMM</name>
<evidence type="ECO:0000313" key="6">
    <source>
        <dbReference type="Proteomes" id="UP000187495"/>
    </source>
</evidence>
<evidence type="ECO:0000256" key="2">
    <source>
        <dbReference type="ARBA" id="ARBA00022679"/>
    </source>
</evidence>
<evidence type="ECO:0000313" key="5">
    <source>
        <dbReference type="EMBL" id="SIR97467.1"/>
    </source>
</evidence>
<dbReference type="InterPro" id="IPR004839">
    <property type="entry name" value="Aminotransferase_I/II_large"/>
</dbReference>
<feature type="domain" description="Aminotransferase class I/classII large" evidence="4">
    <location>
        <begin position="43"/>
        <end position="389"/>
    </location>
</feature>
<keyword evidence="3" id="KW-0663">Pyridoxal phosphate</keyword>
<accession>A0A1N7FAV4</accession>
<protein>
    <submittedName>
        <fullName evidence="5">8-amino-7-oxononanoate synthase</fullName>
    </submittedName>
</protein>
<dbReference type="InterPro" id="IPR015422">
    <property type="entry name" value="PyrdxlP-dep_Trfase_small"/>
</dbReference>
<evidence type="ECO:0000256" key="3">
    <source>
        <dbReference type="ARBA" id="ARBA00022898"/>
    </source>
</evidence>
<dbReference type="GO" id="GO:0030170">
    <property type="term" value="F:pyridoxal phosphate binding"/>
    <property type="evidence" value="ECO:0007669"/>
    <property type="project" value="InterPro"/>
</dbReference>
<dbReference type="Pfam" id="PF00155">
    <property type="entry name" value="Aminotran_1_2"/>
    <property type="match status" value="1"/>
</dbReference>
<dbReference type="STRING" id="34061.B0189_09255"/>
<dbReference type="SUPFAM" id="SSF53383">
    <property type="entry name" value="PLP-dependent transferases"/>
    <property type="match status" value="1"/>
</dbReference>
<gene>
    <name evidence="5" type="ORF">SAMN02745664_11159</name>
</gene>
<comment type="cofactor">
    <cofactor evidence="1">
        <name>pyridoxal 5'-phosphate</name>
        <dbReference type="ChEBI" id="CHEBI:597326"/>
    </cofactor>
</comment>
<proteinExistence type="predicted"/>
<evidence type="ECO:0000256" key="1">
    <source>
        <dbReference type="ARBA" id="ARBA00001933"/>
    </source>
</evidence>
<sequence length="398" mass="44404">MNERLLAYYDDKLATLKSKHNYRSFANINHRKRYISIDGGERLLNLASNDYMGMARDEALHDEFMQTVEHDKLPFASSSSRLLTGNFEIFDEFEWQLQQLFGRACLLFNSGYHANVGILPALCDGRTVIIADKLVHASMIDGMRLAAQNGTKTVRYQHQNLPQLAKLLDKYQQDDGIDRIIVATESIFSMDGDVTDLAALVRLKRCHDKVMLYVDEAHAVGVRGERGLGCAEEFAVIDEIDFIVGAFGKAVASMGGYVICHKIMREFLINTMRPLIFSTALPPVCVAWTQFVFSKLIHMNHERQKLMTLSQQVAATIRRAGLPCPSASQIVPVILGDNQRTLDAAAMLRQAGFYAMAVRPPTVPQNQSRLRLCLSADLGQQELDDVLQVVSGVINAAP</sequence>
<keyword evidence="2" id="KW-0808">Transferase</keyword>
<dbReference type="InterPro" id="IPR015421">
    <property type="entry name" value="PyrdxlP-dep_Trfase_major"/>
</dbReference>
<organism evidence="5 6">
    <name type="scientific">Moraxella cuniculi DSM 21768</name>
    <dbReference type="NCBI Taxonomy" id="1122245"/>
    <lineage>
        <taxon>Bacteria</taxon>
        <taxon>Pseudomonadati</taxon>
        <taxon>Pseudomonadota</taxon>
        <taxon>Gammaproteobacteria</taxon>
        <taxon>Moraxellales</taxon>
        <taxon>Moraxellaceae</taxon>
        <taxon>Moraxella</taxon>
    </lineage>
</organism>
<dbReference type="Gene3D" id="3.40.640.10">
    <property type="entry name" value="Type I PLP-dependent aspartate aminotransferase-like (Major domain)"/>
    <property type="match status" value="1"/>
</dbReference>
<dbReference type="GO" id="GO:0008710">
    <property type="term" value="F:8-amino-7-oxononanoate synthase activity"/>
    <property type="evidence" value="ECO:0007669"/>
    <property type="project" value="TreeGrafter"/>
</dbReference>
<evidence type="ECO:0000259" key="4">
    <source>
        <dbReference type="Pfam" id="PF00155"/>
    </source>
</evidence>
<dbReference type="InterPro" id="IPR050087">
    <property type="entry name" value="AON_synthase_class-II"/>
</dbReference>
<dbReference type="PANTHER" id="PTHR13693">
    <property type="entry name" value="CLASS II AMINOTRANSFERASE/8-AMINO-7-OXONONANOATE SYNTHASE"/>
    <property type="match status" value="1"/>
</dbReference>
<dbReference type="InterPro" id="IPR015424">
    <property type="entry name" value="PyrdxlP-dep_Trfase"/>
</dbReference>
<dbReference type="RefSeq" id="WP_076555585.1">
    <property type="nucleotide sequence ID" value="NZ_FTNU01000011.1"/>
</dbReference>